<feature type="transmembrane region" description="Helical" evidence="7">
    <location>
        <begin position="246"/>
        <end position="264"/>
    </location>
</feature>
<organism evidence="9 10">
    <name type="scientific">Alternaria tenuissima</name>
    <dbReference type="NCBI Taxonomy" id="119927"/>
    <lineage>
        <taxon>Eukaryota</taxon>
        <taxon>Fungi</taxon>
        <taxon>Dikarya</taxon>
        <taxon>Ascomycota</taxon>
        <taxon>Pezizomycotina</taxon>
        <taxon>Dothideomycetes</taxon>
        <taxon>Pleosporomycetidae</taxon>
        <taxon>Pleosporales</taxon>
        <taxon>Pleosporineae</taxon>
        <taxon>Pleosporaceae</taxon>
        <taxon>Alternaria</taxon>
        <taxon>Alternaria sect. Alternaria</taxon>
        <taxon>Alternaria alternata complex</taxon>
    </lineage>
</organism>
<keyword evidence="2 7" id="KW-0812">Transmembrane</keyword>
<gene>
    <name evidence="9" type="ORF">AA0114_g10546</name>
</gene>
<feature type="transmembrane region" description="Helical" evidence="7">
    <location>
        <begin position="175"/>
        <end position="194"/>
    </location>
</feature>
<name>A0A4Q4M3I5_9PLEO</name>
<evidence type="ECO:0000256" key="4">
    <source>
        <dbReference type="ARBA" id="ARBA00023136"/>
    </source>
</evidence>
<evidence type="ECO:0000313" key="10">
    <source>
        <dbReference type="Proteomes" id="UP000292402"/>
    </source>
</evidence>
<proteinExistence type="inferred from homology"/>
<evidence type="ECO:0000256" key="5">
    <source>
        <dbReference type="ARBA" id="ARBA00038359"/>
    </source>
</evidence>
<dbReference type="Pfam" id="PF20684">
    <property type="entry name" value="Fung_rhodopsin"/>
    <property type="match status" value="1"/>
</dbReference>
<dbReference type="InterPro" id="IPR052337">
    <property type="entry name" value="SAT4-like"/>
</dbReference>
<comment type="caution">
    <text evidence="9">The sequence shown here is derived from an EMBL/GenBank/DDBJ whole genome shotgun (WGS) entry which is preliminary data.</text>
</comment>
<dbReference type="GO" id="GO:0016020">
    <property type="term" value="C:membrane"/>
    <property type="evidence" value="ECO:0007669"/>
    <property type="project" value="UniProtKB-SubCell"/>
</dbReference>
<accession>A0A4Q4M3I5</accession>
<evidence type="ECO:0000313" key="9">
    <source>
        <dbReference type="EMBL" id="RYN42187.1"/>
    </source>
</evidence>
<feature type="compositionally biased region" description="Basic and acidic residues" evidence="6">
    <location>
        <begin position="292"/>
        <end position="301"/>
    </location>
</feature>
<dbReference type="AlphaFoldDB" id="A0A4Q4M3I5"/>
<feature type="transmembrane region" description="Helical" evidence="7">
    <location>
        <begin position="88"/>
        <end position="111"/>
    </location>
</feature>
<evidence type="ECO:0000259" key="8">
    <source>
        <dbReference type="Pfam" id="PF20684"/>
    </source>
</evidence>
<protein>
    <recommendedName>
        <fullName evidence="8">Rhodopsin domain-containing protein</fullName>
    </recommendedName>
</protein>
<feature type="domain" description="Rhodopsin" evidence="8">
    <location>
        <begin position="26"/>
        <end position="268"/>
    </location>
</feature>
<dbReference type="PANTHER" id="PTHR33048">
    <property type="entry name" value="PTH11-LIKE INTEGRAL MEMBRANE PROTEIN (AFU_ORTHOLOGUE AFUA_5G11245)"/>
    <property type="match status" value="1"/>
</dbReference>
<reference evidence="10" key="1">
    <citation type="journal article" date="2019" name="bioRxiv">
        <title>Genomics, evolutionary history and diagnostics of the Alternaria alternata species group including apple and Asian pear pathotypes.</title>
        <authorList>
            <person name="Armitage A.D."/>
            <person name="Cockerton H.M."/>
            <person name="Sreenivasaprasad S."/>
            <person name="Woodhall J.W."/>
            <person name="Lane C.R."/>
            <person name="Harrison R.J."/>
            <person name="Clarkson J.P."/>
        </authorList>
    </citation>
    <scope>NUCLEOTIDE SEQUENCE [LARGE SCALE GENOMIC DNA]</scope>
    <source>
        <strain evidence="10">FERA 1082</strain>
    </source>
</reference>
<dbReference type="EMBL" id="PDXA01000048">
    <property type="protein sequence ID" value="RYN42187.1"/>
    <property type="molecule type" value="Genomic_DNA"/>
</dbReference>
<feature type="transmembrane region" description="Helical" evidence="7">
    <location>
        <begin position="206"/>
        <end position="226"/>
    </location>
</feature>
<feature type="transmembrane region" description="Helical" evidence="7">
    <location>
        <begin position="46"/>
        <end position="68"/>
    </location>
</feature>
<feature type="transmembrane region" description="Helical" evidence="7">
    <location>
        <begin position="123"/>
        <end position="146"/>
    </location>
</feature>
<feature type="region of interest" description="Disordered" evidence="6">
    <location>
        <begin position="280"/>
        <end position="301"/>
    </location>
</feature>
<evidence type="ECO:0000256" key="3">
    <source>
        <dbReference type="ARBA" id="ARBA00022989"/>
    </source>
</evidence>
<comment type="subcellular location">
    <subcellularLocation>
        <location evidence="1">Membrane</location>
        <topology evidence="1">Multi-pass membrane protein</topology>
    </subcellularLocation>
</comment>
<dbReference type="InterPro" id="IPR049326">
    <property type="entry name" value="Rhodopsin_dom_fungi"/>
</dbReference>
<evidence type="ECO:0000256" key="1">
    <source>
        <dbReference type="ARBA" id="ARBA00004141"/>
    </source>
</evidence>
<evidence type="ECO:0000256" key="6">
    <source>
        <dbReference type="SAM" id="MobiDB-lite"/>
    </source>
</evidence>
<evidence type="ECO:0000256" key="7">
    <source>
        <dbReference type="SAM" id="Phobius"/>
    </source>
</evidence>
<keyword evidence="3 7" id="KW-1133">Transmembrane helix</keyword>
<dbReference type="Proteomes" id="UP000292402">
    <property type="component" value="Unassembled WGS sequence"/>
</dbReference>
<evidence type="ECO:0000256" key="2">
    <source>
        <dbReference type="ARBA" id="ARBA00022692"/>
    </source>
</evidence>
<comment type="similarity">
    <text evidence="5">Belongs to the SAT4 family.</text>
</comment>
<dbReference type="PANTHER" id="PTHR33048:SF47">
    <property type="entry name" value="INTEGRAL MEMBRANE PROTEIN-RELATED"/>
    <property type="match status" value="1"/>
</dbReference>
<feature type="transmembrane region" description="Helical" evidence="7">
    <location>
        <begin position="6"/>
        <end position="25"/>
    </location>
</feature>
<keyword evidence="4 7" id="KW-0472">Membrane</keyword>
<sequence length="387" mass="42915">MHDYRTVLNVVGWTLVSFSAIFVLARSYTRARVVTTTLGWDDWCMIAGLIFAVVCTSLVTAGTAHGLGQHVQDISDPEDQAAATMYVLLAPCFSIVSAFFTKASIIIALMRIRGHTARLSHNFIAYTPLVVLLIGSTLSCSVMIFFCSPVQKSWRPQMEGTCLNPTMLDVVGKSVSVYNAMMDVFCAIMPYFIIRTLNIPRKDKRNLVILMGGSILGTFATIMKIVAMGSISNVADMTHSWSEITIWYLTENNVLIIAGCFPALRPFWRVVIGKYSSYLSSNGSRKNPPRGENGRSTEDKELQVYTVGSQPKYGKKPNLYSTTIRVSSEERLCPRLDGTSVETIERILHNHGDERFERQACIASTRTGGISPSDFMKITVTSEVEIK</sequence>